<dbReference type="Proteomes" id="UP000830167">
    <property type="component" value="Chromosome"/>
</dbReference>
<sequence>MKMADVMRVTLLKNAKIAAGELGMTREVESVNMMDAPDIIHFLKPHELLLTTAFAMKEAPHELVELVKQMAEKGCAGLGIKTKRFLSEIPESVLEVADELAFPIIEIPVDAVLGEISTNILSCILEKRTDELRYALETHKKFTNLIMEGKGTGSIIESLSMLMKKPVLLLNHRLNLLAQSYPNHHPSSIDKENMYNRIKQSIKYLPKQMDGLLSFSLYSTEEHFRQAVTLFPFEIYQEQQGFLVVLSIIGQDPFSVLAVEQAANVIGFDFMKQHALEEHSRRIKNEFFADFLDGDISSEEEIINRGRHYGLQKMQPYICVIAKIDDSSKLYSKKFVHREERIRRFKDRIYELLEDTMSRRVEQYILFTKGDFFVMLLPFTTFNEDTEQEVVGLIRMIQDEIYESLQASVSFGIGNYAEQLPDIPNCFQKATEALRSGYQSKKSRFIQTYRVKELTEMLRMIPYKNLKQFYNNTLKELADSTDREKLDLIQTLAVYLENHCQIAETAKQLYIHRNTVAYRLNKCEEILGRSLRDPNETLRLRIALIVGSLL</sequence>
<dbReference type="InterPro" id="IPR012914">
    <property type="entry name" value="PucR_dom"/>
</dbReference>
<evidence type="ECO:0000256" key="1">
    <source>
        <dbReference type="ARBA" id="ARBA00006754"/>
    </source>
</evidence>
<dbReference type="Pfam" id="PF07905">
    <property type="entry name" value="PucR"/>
    <property type="match status" value="1"/>
</dbReference>
<accession>A0ABY4CY42</accession>
<dbReference type="Gene3D" id="1.10.10.2840">
    <property type="entry name" value="PucR C-terminal helix-turn-helix domain"/>
    <property type="match status" value="1"/>
</dbReference>
<evidence type="ECO:0000313" key="3">
    <source>
        <dbReference type="EMBL" id="UOF92820.1"/>
    </source>
</evidence>
<evidence type="ECO:0000313" key="4">
    <source>
        <dbReference type="Proteomes" id="UP000830167"/>
    </source>
</evidence>
<dbReference type="InterPro" id="IPR000160">
    <property type="entry name" value="GGDEF_dom"/>
</dbReference>
<comment type="similarity">
    <text evidence="1">Belongs to the CdaR family.</text>
</comment>
<protein>
    <submittedName>
        <fullName evidence="3">PucR family transcriptional regulator</fullName>
    </submittedName>
</protein>
<proteinExistence type="inferred from homology"/>
<dbReference type="InterPro" id="IPR051448">
    <property type="entry name" value="CdaR-like_regulators"/>
</dbReference>
<dbReference type="Pfam" id="PF13556">
    <property type="entry name" value="HTH_30"/>
    <property type="match status" value="1"/>
</dbReference>
<dbReference type="PANTHER" id="PTHR33744">
    <property type="entry name" value="CARBOHYDRATE DIACID REGULATOR"/>
    <property type="match status" value="1"/>
</dbReference>
<dbReference type="RefSeq" id="WP_347439479.1">
    <property type="nucleotide sequence ID" value="NZ_CP089291.1"/>
</dbReference>
<name>A0ABY4CY42_9BACL</name>
<dbReference type="PROSITE" id="PS50887">
    <property type="entry name" value="GGDEF"/>
    <property type="match status" value="1"/>
</dbReference>
<dbReference type="InterPro" id="IPR041522">
    <property type="entry name" value="CdaR_GGDEF"/>
</dbReference>
<keyword evidence="4" id="KW-1185">Reference proteome</keyword>
<reference evidence="3" key="1">
    <citation type="submission" date="2021-12" db="EMBL/GenBank/DDBJ databases">
        <title>Alicyclobacillaceae gen. nov., sp. nov., isolated from chalcocite enrichment system.</title>
        <authorList>
            <person name="Jiang Z."/>
        </authorList>
    </citation>
    <scope>NUCLEOTIDE SEQUENCE</scope>
    <source>
        <strain evidence="3">MYW30-H2</strain>
    </source>
</reference>
<evidence type="ECO:0000259" key="2">
    <source>
        <dbReference type="PROSITE" id="PS50887"/>
    </source>
</evidence>
<dbReference type="Pfam" id="PF17853">
    <property type="entry name" value="GGDEF_2"/>
    <property type="match status" value="1"/>
</dbReference>
<dbReference type="EMBL" id="CP089291">
    <property type="protein sequence ID" value="UOF92820.1"/>
    <property type="molecule type" value="Genomic_DNA"/>
</dbReference>
<organism evidence="3 4">
    <name type="scientific">Fodinisporobacter ferrooxydans</name>
    <dbReference type="NCBI Taxonomy" id="2901836"/>
    <lineage>
        <taxon>Bacteria</taxon>
        <taxon>Bacillati</taxon>
        <taxon>Bacillota</taxon>
        <taxon>Bacilli</taxon>
        <taxon>Bacillales</taxon>
        <taxon>Alicyclobacillaceae</taxon>
        <taxon>Fodinisporobacter</taxon>
    </lineage>
</organism>
<gene>
    <name evidence="3" type="ORF">LSG31_09545</name>
</gene>
<dbReference type="PANTHER" id="PTHR33744:SF1">
    <property type="entry name" value="DNA-BINDING TRANSCRIPTIONAL ACTIVATOR ADER"/>
    <property type="match status" value="1"/>
</dbReference>
<dbReference type="InterPro" id="IPR025736">
    <property type="entry name" value="PucR_C-HTH_dom"/>
</dbReference>
<dbReference type="InterPro" id="IPR042070">
    <property type="entry name" value="PucR_C-HTH_sf"/>
</dbReference>
<feature type="domain" description="GGDEF" evidence="2">
    <location>
        <begin position="315"/>
        <end position="450"/>
    </location>
</feature>